<accession>A0A562ZSE9</accession>
<dbReference type="RefSeq" id="WP_145893135.1">
    <property type="nucleotide sequence ID" value="NZ_VOBQ01000008.1"/>
</dbReference>
<gene>
    <name evidence="1" type="ORF">FN976_11450</name>
</gene>
<evidence type="ECO:0000313" key="1">
    <source>
        <dbReference type="EMBL" id="TWO71522.1"/>
    </source>
</evidence>
<evidence type="ECO:0008006" key="3">
    <source>
        <dbReference type="Google" id="ProtNLM"/>
    </source>
</evidence>
<comment type="caution">
    <text evidence="1">The sequence shown here is derived from an EMBL/GenBank/DDBJ whole genome shotgun (WGS) entry which is preliminary data.</text>
</comment>
<dbReference type="AlphaFoldDB" id="A0A562ZSE9"/>
<dbReference type="Proteomes" id="UP000318199">
    <property type="component" value="Unassembled WGS sequence"/>
</dbReference>
<dbReference type="SUPFAM" id="SSF102712">
    <property type="entry name" value="JAB1/MPN domain"/>
    <property type="match status" value="1"/>
</dbReference>
<dbReference type="Gene3D" id="3.40.140.10">
    <property type="entry name" value="Cytidine Deaminase, domain 2"/>
    <property type="match status" value="1"/>
</dbReference>
<evidence type="ECO:0000313" key="2">
    <source>
        <dbReference type="Proteomes" id="UP000318199"/>
    </source>
</evidence>
<proteinExistence type="predicted"/>
<dbReference type="EMBL" id="VOBQ01000008">
    <property type="protein sequence ID" value="TWO71522.1"/>
    <property type="molecule type" value="Genomic_DNA"/>
</dbReference>
<name>A0A562ZSE9_9BURK</name>
<keyword evidence="2" id="KW-1185">Reference proteome</keyword>
<protein>
    <recommendedName>
        <fullName evidence="3">JAB domain-containing protein</fullName>
    </recommendedName>
</protein>
<reference evidence="1 2" key="1">
    <citation type="submission" date="2019-07" db="EMBL/GenBank/DDBJ databases">
        <title>Caenimonas sedimenti sp. nov., isolated from activated sludge.</title>
        <authorList>
            <person name="Xu J."/>
        </authorList>
    </citation>
    <scope>NUCLEOTIDE SEQUENCE [LARGE SCALE GENOMIC DNA]</scope>
    <source>
        <strain evidence="1 2">HX-9-20</strain>
    </source>
</reference>
<sequence length="169" mass="18386">MTFFTAVTTPAPLLEAPAALWAALLQHLRTQGGGVRESGAFLLGRKDTGRRVMTAVLPYERLQADALHDDYVSLNAESFAKLWAHCREQNLSVVADIHTHRFGAGQSRSDRANPMVAQPGHIAFIAPHFAQGQVGLPDLGMYVYLGNHRWTTHAGPAVSRLFRLSGGTS</sequence>
<dbReference type="OrthoDB" id="9103532at2"/>
<organism evidence="1 2">
    <name type="scientific">Caenimonas sedimenti</name>
    <dbReference type="NCBI Taxonomy" id="2596921"/>
    <lineage>
        <taxon>Bacteria</taxon>
        <taxon>Pseudomonadati</taxon>
        <taxon>Pseudomonadota</taxon>
        <taxon>Betaproteobacteria</taxon>
        <taxon>Burkholderiales</taxon>
        <taxon>Comamonadaceae</taxon>
        <taxon>Caenimonas</taxon>
    </lineage>
</organism>